<evidence type="ECO:0000256" key="8">
    <source>
        <dbReference type="SAM" id="Phobius"/>
    </source>
</evidence>
<evidence type="ECO:0000256" key="6">
    <source>
        <dbReference type="ARBA" id="ARBA00022989"/>
    </source>
</evidence>
<dbReference type="Pfam" id="PF04143">
    <property type="entry name" value="Sulf_transp"/>
    <property type="match status" value="1"/>
</dbReference>
<dbReference type="PANTHER" id="PTHR30574">
    <property type="entry name" value="INNER MEMBRANE PROTEIN YEDE"/>
    <property type="match status" value="1"/>
</dbReference>
<dbReference type="AlphaFoldDB" id="A0AAP2Z669"/>
<evidence type="ECO:0000256" key="5">
    <source>
        <dbReference type="ARBA" id="ARBA00022692"/>
    </source>
</evidence>
<keyword evidence="4" id="KW-0997">Cell inner membrane</keyword>
<keyword evidence="3" id="KW-1003">Cell membrane</keyword>
<comment type="subcellular location">
    <subcellularLocation>
        <location evidence="1">Cell inner membrane</location>
        <topology evidence="1">Multi-pass membrane protein</topology>
    </subcellularLocation>
</comment>
<dbReference type="EMBL" id="JAOPJZ010000001">
    <property type="protein sequence ID" value="MCU4750840.1"/>
    <property type="molecule type" value="Genomic_DNA"/>
</dbReference>
<feature type="transmembrane region" description="Helical" evidence="8">
    <location>
        <begin position="105"/>
        <end position="122"/>
    </location>
</feature>
<evidence type="ECO:0000256" key="2">
    <source>
        <dbReference type="ARBA" id="ARBA00022448"/>
    </source>
</evidence>
<protein>
    <submittedName>
        <fullName evidence="9">YeeE/YedE family protein</fullName>
    </submittedName>
</protein>
<evidence type="ECO:0000256" key="1">
    <source>
        <dbReference type="ARBA" id="ARBA00004429"/>
    </source>
</evidence>
<dbReference type="Proteomes" id="UP001321047">
    <property type="component" value="Unassembled WGS sequence"/>
</dbReference>
<proteinExistence type="predicted"/>
<organism evidence="9 10">
    <name type="scientific">Natronosalvus hydrolyticus</name>
    <dbReference type="NCBI Taxonomy" id="2979988"/>
    <lineage>
        <taxon>Archaea</taxon>
        <taxon>Methanobacteriati</taxon>
        <taxon>Methanobacteriota</taxon>
        <taxon>Stenosarchaea group</taxon>
        <taxon>Halobacteria</taxon>
        <taxon>Halobacteriales</taxon>
        <taxon>Natrialbaceae</taxon>
        <taxon>Natronosalvus</taxon>
    </lineage>
</organism>
<keyword evidence="6 8" id="KW-1133">Transmembrane helix</keyword>
<accession>A0AAP2Z669</accession>
<evidence type="ECO:0000313" key="10">
    <source>
        <dbReference type="Proteomes" id="UP001321047"/>
    </source>
</evidence>
<evidence type="ECO:0000256" key="3">
    <source>
        <dbReference type="ARBA" id="ARBA00022475"/>
    </source>
</evidence>
<feature type="transmembrane region" description="Helical" evidence="8">
    <location>
        <begin position="143"/>
        <end position="165"/>
    </location>
</feature>
<dbReference type="GO" id="GO:0005886">
    <property type="term" value="C:plasma membrane"/>
    <property type="evidence" value="ECO:0007669"/>
    <property type="project" value="UniProtKB-SubCell"/>
</dbReference>
<keyword evidence="10" id="KW-1185">Reference proteome</keyword>
<gene>
    <name evidence="9" type="ORF">OB919_02395</name>
</gene>
<reference evidence="9 10" key="1">
    <citation type="submission" date="2022-09" db="EMBL/GenBank/DDBJ databases">
        <title>Enrichment on poylsaccharides allowed isolation of novel metabolic and taxonomic groups of Haloarchaea.</title>
        <authorList>
            <person name="Sorokin D.Y."/>
            <person name="Elcheninov A.G."/>
            <person name="Khizhniak T.V."/>
            <person name="Kolganova T.V."/>
            <person name="Kublanov I.V."/>
        </authorList>
    </citation>
    <scope>NUCLEOTIDE SEQUENCE [LARGE SCALE GENOMIC DNA]</scope>
    <source>
        <strain evidence="9 10">AArc-curdl1</strain>
    </source>
</reference>
<dbReference type="RefSeq" id="WP_342806005.1">
    <property type="nucleotide sequence ID" value="NZ_JAOPJZ010000001.1"/>
</dbReference>
<evidence type="ECO:0000313" key="9">
    <source>
        <dbReference type="EMBL" id="MCU4750840.1"/>
    </source>
</evidence>
<comment type="caution">
    <text evidence="9">The sequence shown here is derived from an EMBL/GenBank/DDBJ whole genome shotgun (WGS) entry which is preliminary data.</text>
</comment>
<name>A0AAP2Z669_9EURY</name>
<keyword evidence="2" id="KW-0813">Transport</keyword>
<evidence type="ECO:0000256" key="4">
    <source>
        <dbReference type="ARBA" id="ARBA00022519"/>
    </source>
</evidence>
<dbReference type="InterPro" id="IPR007272">
    <property type="entry name" value="Sulf_transp_TsuA/YedE"/>
</dbReference>
<evidence type="ECO:0000256" key="7">
    <source>
        <dbReference type="ARBA" id="ARBA00023136"/>
    </source>
</evidence>
<feature type="transmembrane region" description="Helical" evidence="8">
    <location>
        <begin position="75"/>
        <end position="93"/>
    </location>
</feature>
<keyword evidence="5 8" id="KW-0812">Transmembrane</keyword>
<keyword evidence="7 8" id="KW-0472">Membrane</keyword>
<sequence length="167" mass="17103">MLPLETLALLADVLPAEPFPEGIAHYAVGGLLVGLGVTVIYLGTGIAAGASTFLESTLSYGSKLSRFDRYRASRDWRVVFTIGIIAGAAGYQLATGDGIWVTEVAWWRLLLGGILVGIGTRLGKGCTSGHGVCGVGSVSGTSFVGVISFLLVAIVTAHLVLAAGVTP</sequence>
<dbReference type="PANTHER" id="PTHR30574:SF1">
    <property type="entry name" value="SULPHUR TRANSPORT DOMAIN-CONTAINING PROTEIN"/>
    <property type="match status" value="1"/>
</dbReference>
<feature type="transmembrane region" description="Helical" evidence="8">
    <location>
        <begin position="26"/>
        <end position="54"/>
    </location>
</feature>